<dbReference type="STRING" id="1442368.A0A0D2GMS3"/>
<dbReference type="SUPFAM" id="SSF53448">
    <property type="entry name" value="Nucleotide-diphospho-sugar transferases"/>
    <property type="match status" value="1"/>
</dbReference>
<evidence type="ECO:0000256" key="7">
    <source>
        <dbReference type="ARBA" id="ARBA00023180"/>
    </source>
</evidence>
<dbReference type="AlphaFoldDB" id="A0A0D2GMS3"/>
<dbReference type="Proteomes" id="UP000053029">
    <property type="component" value="Unassembled WGS sequence"/>
</dbReference>
<dbReference type="EMBL" id="KN846972">
    <property type="protein sequence ID" value="KIW79840.1"/>
    <property type="molecule type" value="Genomic_DNA"/>
</dbReference>
<evidence type="ECO:0000256" key="1">
    <source>
        <dbReference type="ARBA" id="ARBA00004370"/>
    </source>
</evidence>
<dbReference type="OrthoDB" id="4392727at2759"/>
<evidence type="ECO:0000313" key="9">
    <source>
        <dbReference type="EMBL" id="KIW79840.1"/>
    </source>
</evidence>
<dbReference type="GeneID" id="25305945"/>
<keyword evidence="7" id="KW-0325">Glycoprotein</keyword>
<dbReference type="Pfam" id="PF13641">
    <property type="entry name" value="Glyco_tranf_2_3"/>
    <property type="match status" value="1"/>
</dbReference>
<evidence type="ECO:0000256" key="6">
    <source>
        <dbReference type="ARBA" id="ARBA00023136"/>
    </source>
</evidence>
<dbReference type="Gene3D" id="3.90.550.10">
    <property type="entry name" value="Spore Coat Polysaccharide Biosynthesis Protein SpsA, Chain A"/>
    <property type="match status" value="1"/>
</dbReference>
<comment type="subcellular location">
    <subcellularLocation>
        <location evidence="1">Membrane</location>
    </subcellularLocation>
</comment>
<dbReference type="PANTHER" id="PTHR47844:SF1">
    <property type="entry name" value="EXOSTOSIN-LIKE 2"/>
    <property type="match status" value="1"/>
</dbReference>
<evidence type="ECO:0000256" key="8">
    <source>
        <dbReference type="SAM" id="Phobius"/>
    </source>
</evidence>
<evidence type="ECO:0000256" key="2">
    <source>
        <dbReference type="ARBA" id="ARBA00022676"/>
    </source>
</evidence>
<organism evidence="9 10">
    <name type="scientific">Fonsecaea pedrosoi CBS 271.37</name>
    <dbReference type="NCBI Taxonomy" id="1442368"/>
    <lineage>
        <taxon>Eukaryota</taxon>
        <taxon>Fungi</taxon>
        <taxon>Dikarya</taxon>
        <taxon>Ascomycota</taxon>
        <taxon>Pezizomycotina</taxon>
        <taxon>Eurotiomycetes</taxon>
        <taxon>Chaetothyriomycetidae</taxon>
        <taxon>Chaetothyriales</taxon>
        <taxon>Herpotrichiellaceae</taxon>
        <taxon>Fonsecaea</taxon>
    </lineage>
</organism>
<accession>A0A0D2GMS3</accession>
<dbReference type="GO" id="GO:0016757">
    <property type="term" value="F:glycosyltransferase activity"/>
    <property type="evidence" value="ECO:0007669"/>
    <property type="project" value="UniProtKB-KW"/>
</dbReference>
<dbReference type="PANTHER" id="PTHR47844">
    <property type="entry name" value="SYNTHASE CPS1, PUTATIVE (AFU_ORTHOLOGUE AFUA_7G02500)-RELATED"/>
    <property type="match status" value="1"/>
</dbReference>
<name>A0A0D2GMS3_9EURO</name>
<keyword evidence="4 8" id="KW-0812">Transmembrane</keyword>
<dbReference type="VEuPathDB" id="FungiDB:Z517_06455"/>
<keyword evidence="6 8" id="KW-0472">Membrane</keyword>
<sequence>MDLIATGATSRPSCEFHNNSQHHEPGLLMATYDTLLFFALLIFKYIRLIVQGLAYLRYRPIPIPKNPNLTPAAVTTVIATLGKSPVALFEGVHCHIQAGIQNIWICTPPNTFEEIQALSIEIAKRHDRVRIDVCQASYANKREQLACAITHIPEDRKRVHRIIVFADDDIVFPENTVRWMLAAFEKDKVGGVGTCQRARGVADGSPSRRIINSIFRDYIERRNFENLATLTIDGSISCLSGRMAGFRSEIVEDPRFLSGFTGETWNGRPLNADDDNFWTRYLLENDWSIKIQSHRECQVETIFGTSTQELWRFVRWQRSNPRSNSKSLRNFKNWR</sequence>
<dbReference type="InterPro" id="IPR029044">
    <property type="entry name" value="Nucleotide-diphossugar_trans"/>
</dbReference>
<dbReference type="InterPro" id="IPR052427">
    <property type="entry name" value="Glycosyltrans_GT2/GT47"/>
</dbReference>
<keyword evidence="5 8" id="KW-1133">Transmembrane helix</keyword>
<reference evidence="9 10" key="1">
    <citation type="submission" date="2015-01" db="EMBL/GenBank/DDBJ databases">
        <title>The Genome Sequence of Fonsecaea pedrosoi CBS 271.37.</title>
        <authorList>
            <consortium name="The Broad Institute Genomics Platform"/>
            <person name="Cuomo C."/>
            <person name="de Hoog S."/>
            <person name="Gorbushina A."/>
            <person name="Stielow B."/>
            <person name="Teixiera M."/>
            <person name="Abouelleil A."/>
            <person name="Chapman S.B."/>
            <person name="Priest M."/>
            <person name="Young S.K."/>
            <person name="Wortman J."/>
            <person name="Nusbaum C."/>
            <person name="Birren B."/>
        </authorList>
    </citation>
    <scope>NUCLEOTIDE SEQUENCE [LARGE SCALE GENOMIC DNA]</scope>
    <source>
        <strain evidence="9 10">CBS 271.37</strain>
    </source>
</reference>
<evidence type="ECO:0000313" key="10">
    <source>
        <dbReference type="Proteomes" id="UP000053029"/>
    </source>
</evidence>
<feature type="transmembrane region" description="Helical" evidence="8">
    <location>
        <begin position="35"/>
        <end position="56"/>
    </location>
</feature>
<keyword evidence="2" id="KW-0328">Glycosyltransferase</keyword>
<keyword evidence="10" id="KW-1185">Reference proteome</keyword>
<proteinExistence type="predicted"/>
<dbReference type="GO" id="GO:0016020">
    <property type="term" value="C:membrane"/>
    <property type="evidence" value="ECO:0007669"/>
    <property type="project" value="UniProtKB-SubCell"/>
</dbReference>
<evidence type="ECO:0000256" key="3">
    <source>
        <dbReference type="ARBA" id="ARBA00022679"/>
    </source>
</evidence>
<evidence type="ECO:0000256" key="5">
    <source>
        <dbReference type="ARBA" id="ARBA00022989"/>
    </source>
</evidence>
<keyword evidence="3" id="KW-0808">Transferase</keyword>
<gene>
    <name evidence="9" type="ORF">Z517_06455</name>
</gene>
<dbReference type="HOGENOM" id="CLU_019940_0_0_1"/>
<protein>
    <recommendedName>
        <fullName evidence="11">Glycosyltransferase 2-like domain-containing protein</fullName>
    </recommendedName>
</protein>
<evidence type="ECO:0008006" key="11">
    <source>
        <dbReference type="Google" id="ProtNLM"/>
    </source>
</evidence>
<dbReference type="RefSeq" id="XP_013283648.1">
    <property type="nucleotide sequence ID" value="XM_013428194.1"/>
</dbReference>
<evidence type="ECO:0000256" key="4">
    <source>
        <dbReference type="ARBA" id="ARBA00022692"/>
    </source>
</evidence>